<feature type="transmembrane region" description="Helical" evidence="1">
    <location>
        <begin position="1596"/>
        <end position="1615"/>
    </location>
</feature>
<feature type="transmembrane region" description="Helical" evidence="1">
    <location>
        <begin position="600"/>
        <end position="627"/>
    </location>
</feature>
<accession>A0A2W5SNU5</accession>
<feature type="transmembrane region" description="Helical" evidence="1">
    <location>
        <begin position="1695"/>
        <end position="1716"/>
    </location>
</feature>
<feature type="transmembrane region" description="Helical" evidence="1">
    <location>
        <begin position="1281"/>
        <end position="1303"/>
    </location>
</feature>
<feature type="transmembrane region" description="Helical" evidence="1">
    <location>
        <begin position="460"/>
        <end position="482"/>
    </location>
</feature>
<feature type="transmembrane region" description="Helical" evidence="1">
    <location>
        <begin position="1519"/>
        <end position="1537"/>
    </location>
</feature>
<dbReference type="EMBL" id="QFQP01000055">
    <property type="protein sequence ID" value="PZR04602.1"/>
    <property type="molecule type" value="Genomic_DNA"/>
</dbReference>
<comment type="caution">
    <text evidence="2">The sequence shown here is derived from an EMBL/GenBank/DDBJ whole genome shotgun (WGS) entry which is preliminary data.</text>
</comment>
<feature type="transmembrane region" description="Helical" evidence="1">
    <location>
        <begin position="1385"/>
        <end position="1405"/>
    </location>
</feature>
<sequence>MFCEPCGRERNVARYCVVCGSALVARPKPQIEADLEKVRWLLDEVTTWDESVAAAAARRSIREFYLRQEATLEAAFAWEPPAVEAEVDPVGVSAPDREEVSVVSLPEVVPPPSPPMKWVRPVEAPPPSPPRPPAPPPKPAGPSVWQRAWKPFLHESLGWFIGAFLILSGALYLVADAWDGMTSTTRALTVFGFTQAWGAGFAAWSMTLSRKETTKAASRSLLRIASLVSPLSVLALGPSLSSPFTWLALVLGVGISAYLTWRAAPTSRLELMISVALTTLGLGVAPVLPAWCGWLVVVPALVAAVAFRRQEGDRAGAALATFAVPVLVLGARFLFAWPDHAALFAGACVAAAVLGAGARWLRKSHGAITVLSMTLLIAAFIASFFALKPACVVIALLGAWSTWTLFKEATTPRQQWWLSGTYAFSYLAWQRLDQLVPPIVWVWWSALKLQLGYDAKPMPASYGSVFQALFIAVSTLAAAWALRRDPKHHAAHVWLRSSVVAAIASGVLAMVGIGGDVRPAMVALPLLLVPMWLAAVFANRRDAQVAGGVLTVLFAYASTLAVNAAWIAGVLAVLAGAVAWLQRPTRANRSLRRALSWTALGSATVALIGGVAQHDVIALVLGAGAAIAVTRQLPLRLGDGEHVTPSKLLMALVAFVMLIPLQRIGSPLVSVTVALAGAASLHWHRRWSAVLPALVTTIGLALVSVVLNRAAAVDVRMLAVVVAATGVLFTRAGWPVALGVAAVGLEFVPSYPVMLAPGFTWLVAAGALWLLSRRVRLGAVLEAPALLAAVMAFSPTKVFGGFWSEWPNELSVIAMGAFALGASVFASMKGRSWRTWLVATLAVLAALSTVLTGKWALLGAAVVVSLATPALFAWLTVPLAAGLFALFIGDSQGGLVALAAGVSLVALFEESDFTWTRLLNRTPVAWLASLSAFAVLIGARAVAEPGVWLQCAVLALPLVWARATRTSVAMVVAVPLVAACFPWWVAPLYALLSARVPMLDVVRDLTGLRARGVLESLAIHFIVLCTALVGLANRESPVPWALVLMLGGGPFFAARTVFASMLFAGAREQWPAVVGALTAIAALVRHAPRELCRAFATRQLAFAEVTSVMTAIVGAALLVAFPVSVGSLPWWPCAGITAALTAASFLAPARLRRAFTVGACLSLSLLAMVLPAATLLPAVLVFAAVLLGAPYLLTAAVFSAALSWDGSMLQLAHGTPVVLGAALLAIALRFEQVREVVERAWRRLGRGVDLPVAPWLSAGAMLVTAMMVFSGDTHALWVAPLLLLTPSRTEFIAGLLVTCWAFVALAPGSVAVCALCGLSLVVAALGSFVQHPGAPVWRHAGWATALLAVALAGVDLHSFLIPLAWTTLATAVWFAVRGKARAHGAAWATTAVSLHVVFGFVGTVLSHGDPQVLIAPWWALGSATLALIRHLRGGRVSVFTFGALAIAELLVPGFVLQSPYVRESLACLAASGVLVFIAARRVVRLDEGAAAWLGQFALIAGAFSARVLLAGSMPGLTDAWALLAVAAVVSGLAQLLAREGRVKSAAALRVGATLAPVLGAVFVPWSQWTVSAAWLLGVSAVGGLAARTGLKRHGSLMSAAAFNAAMVIGALGAGFGSMQLLLVPAGVTVLALVRVFRDELAPEVAVKLRALGMASLYAAVAWEPLFVTSLPALALCVLVCLAGIALGMHWRVRSYVLLGTGALVTTVISTLVRSGLAEPRLGAIFLSALGLVVVVVMVVLSTKREELKARLASVQRTMATWSP</sequence>
<keyword evidence="1" id="KW-1133">Transmembrane helix</keyword>
<feature type="transmembrane region" description="Helical" evidence="1">
    <location>
        <begin position="1668"/>
        <end position="1688"/>
    </location>
</feature>
<feature type="transmembrane region" description="Helical" evidence="1">
    <location>
        <begin position="783"/>
        <end position="804"/>
    </location>
</feature>
<feature type="transmembrane region" description="Helical" evidence="1">
    <location>
        <begin position="1336"/>
        <end position="1353"/>
    </location>
</feature>
<feature type="transmembrane region" description="Helical" evidence="1">
    <location>
        <begin position="1100"/>
        <end position="1123"/>
    </location>
</feature>
<feature type="transmembrane region" description="Helical" evidence="1">
    <location>
        <begin position="1211"/>
        <end position="1230"/>
    </location>
</feature>
<feature type="transmembrane region" description="Helical" evidence="1">
    <location>
        <begin position="157"/>
        <end position="175"/>
    </location>
</feature>
<feature type="transmembrane region" description="Helical" evidence="1">
    <location>
        <begin position="719"/>
        <end position="745"/>
    </location>
</feature>
<evidence type="ECO:0000313" key="3">
    <source>
        <dbReference type="Proteomes" id="UP000249061"/>
    </source>
</evidence>
<feature type="transmembrane region" description="Helical" evidence="1">
    <location>
        <begin position="968"/>
        <end position="992"/>
    </location>
</feature>
<feature type="transmembrane region" description="Helical" evidence="1">
    <location>
        <begin position="291"/>
        <end position="308"/>
    </location>
</feature>
<feature type="transmembrane region" description="Helical" evidence="1">
    <location>
        <begin position="687"/>
        <end position="707"/>
    </location>
</feature>
<feature type="transmembrane region" description="Helical" evidence="1">
    <location>
        <begin position="1012"/>
        <end position="1033"/>
    </location>
</feature>
<feature type="transmembrane region" description="Helical" evidence="1">
    <location>
        <begin position="1491"/>
        <end position="1513"/>
    </location>
</feature>
<feature type="transmembrane region" description="Helical" evidence="1">
    <location>
        <begin position="520"/>
        <end position="538"/>
    </location>
</feature>
<evidence type="ECO:0000256" key="1">
    <source>
        <dbReference type="SAM" id="Phobius"/>
    </source>
</evidence>
<gene>
    <name evidence="2" type="ORF">DI536_33965</name>
</gene>
<feature type="transmembrane region" description="Helical" evidence="1">
    <location>
        <begin position="494"/>
        <end position="514"/>
    </location>
</feature>
<protein>
    <submittedName>
        <fullName evidence="2">Uncharacterized protein</fullName>
    </submittedName>
</protein>
<feature type="transmembrane region" description="Helical" evidence="1">
    <location>
        <begin position="1436"/>
        <end position="1455"/>
    </location>
</feature>
<feature type="transmembrane region" description="Helical" evidence="1">
    <location>
        <begin position="1040"/>
        <end position="1064"/>
    </location>
</feature>
<name>A0A2W5SNU5_9BACT</name>
<feature type="transmembrane region" description="Helical" evidence="1">
    <location>
        <begin position="1461"/>
        <end position="1479"/>
    </location>
</feature>
<feature type="transmembrane region" description="Helical" evidence="1">
    <location>
        <begin position="341"/>
        <end position="361"/>
    </location>
</feature>
<feature type="transmembrane region" description="Helical" evidence="1">
    <location>
        <begin position="315"/>
        <end position="335"/>
    </location>
</feature>
<feature type="transmembrane region" description="Helical" evidence="1">
    <location>
        <begin position="1129"/>
        <end position="1147"/>
    </location>
</feature>
<reference evidence="2 3" key="1">
    <citation type="submission" date="2017-08" db="EMBL/GenBank/DDBJ databases">
        <title>Infants hospitalized years apart are colonized by the same room-sourced microbial strains.</title>
        <authorList>
            <person name="Brooks B."/>
            <person name="Olm M.R."/>
            <person name="Firek B.A."/>
            <person name="Baker R."/>
            <person name="Thomas B.C."/>
            <person name="Morowitz M.J."/>
            <person name="Banfield J.F."/>
        </authorList>
    </citation>
    <scope>NUCLEOTIDE SEQUENCE [LARGE SCALE GENOMIC DNA]</scope>
    <source>
        <strain evidence="2">S2_003_000_R2_14</strain>
    </source>
</reference>
<feature type="transmembrane region" description="Helical" evidence="1">
    <location>
        <begin position="1722"/>
        <end position="1740"/>
    </location>
</feature>
<feature type="transmembrane region" description="Helical" evidence="1">
    <location>
        <begin position="835"/>
        <end position="851"/>
    </location>
</feature>
<keyword evidence="1" id="KW-0472">Membrane</keyword>
<organism evidence="2 3">
    <name type="scientific">Archangium gephyra</name>
    <dbReference type="NCBI Taxonomy" id="48"/>
    <lineage>
        <taxon>Bacteria</taxon>
        <taxon>Pseudomonadati</taxon>
        <taxon>Myxococcota</taxon>
        <taxon>Myxococcia</taxon>
        <taxon>Myxococcales</taxon>
        <taxon>Cystobacterineae</taxon>
        <taxon>Archangiaceae</taxon>
        <taxon>Archangium</taxon>
    </lineage>
</organism>
<feature type="transmembrane region" description="Helical" evidence="1">
    <location>
        <begin position="1571"/>
        <end position="1589"/>
    </location>
</feature>
<feature type="transmembrane region" description="Helical" evidence="1">
    <location>
        <begin position="751"/>
        <end position="771"/>
    </location>
</feature>
<feature type="transmembrane region" description="Helical" evidence="1">
    <location>
        <begin position="373"/>
        <end position="400"/>
    </location>
</feature>
<feature type="transmembrane region" description="Helical" evidence="1">
    <location>
        <begin position="187"/>
        <end position="208"/>
    </location>
</feature>
<feature type="transmembrane region" description="Helical" evidence="1">
    <location>
        <begin position="810"/>
        <end position="828"/>
    </location>
</feature>
<evidence type="ECO:0000313" key="2">
    <source>
        <dbReference type="EMBL" id="PZR04602.1"/>
    </source>
</evidence>
<keyword evidence="1" id="KW-0812">Transmembrane</keyword>
<feature type="transmembrane region" description="Helical" evidence="1">
    <location>
        <begin position="1070"/>
        <end position="1088"/>
    </location>
</feature>
<dbReference type="Proteomes" id="UP000249061">
    <property type="component" value="Unassembled WGS sequence"/>
</dbReference>
<feature type="transmembrane region" description="Helical" evidence="1">
    <location>
        <begin position="1546"/>
        <end position="1565"/>
    </location>
</feature>
<proteinExistence type="predicted"/>
<feature type="transmembrane region" description="Helical" evidence="1">
    <location>
        <begin position="1179"/>
        <end position="1204"/>
    </location>
</feature>
<feature type="transmembrane region" description="Helical" evidence="1">
    <location>
        <begin position="928"/>
        <end position="956"/>
    </location>
</feature>
<feature type="transmembrane region" description="Helical" evidence="1">
    <location>
        <begin position="550"/>
        <end position="580"/>
    </location>
</feature>
<feature type="transmembrane region" description="Helical" evidence="1">
    <location>
        <begin position="1411"/>
        <end position="1429"/>
    </location>
</feature>
<feature type="transmembrane region" description="Helical" evidence="1">
    <location>
        <begin position="1154"/>
        <end position="1173"/>
    </location>
</feature>
<feature type="transmembrane region" description="Helical" evidence="1">
    <location>
        <begin position="648"/>
        <end position="681"/>
    </location>
</feature>